<accession>A0A9X4YCX6</accession>
<dbReference type="GO" id="GO:0006020">
    <property type="term" value="P:inositol metabolic process"/>
    <property type="evidence" value="ECO:0007669"/>
    <property type="project" value="TreeGrafter"/>
</dbReference>
<dbReference type="GO" id="GO:0007165">
    <property type="term" value="P:signal transduction"/>
    <property type="evidence" value="ECO:0007669"/>
    <property type="project" value="TreeGrafter"/>
</dbReference>
<sequence length="310" mass="34086">MHDRAAADGSRVSLTPDAARQSSWPAFSGIVRRPSESDPIGNLMQPAIKMALRAARQNSDFLKDQQARLDADSKAPEAVVRTVHAIEHRIHERTEELLRRSYKDHWIAPAGNVEAGDWAQSWHVFPILGERNFARGLPEFATALLQKINDRPENLVVLCPLTGEEYAFSRGYGAVLNSQRIRARATQQLAQTLISCNLFNRRSSGEDSGVWLDVAGSLVREGADLHYNGCSVLDMARVAGGYLDAAVLATDQRHEQVMASLISQEAGAVGGDLRGNPLGRKAGELVIANNLLFREILQQAQPYRQRMTGA</sequence>
<dbReference type="Gene3D" id="3.30.540.10">
    <property type="entry name" value="Fructose-1,6-Bisphosphatase, subunit A, domain 1"/>
    <property type="match status" value="1"/>
</dbReference>
<evidence type="ECO:0000256" key="1">
    <source>
        <dbReference type="ARBA" id="ARBA00009759"/>
    </source>
</evidence>
<evidence type="ECO:0000256" key="3">
    <source>
        <dbReference type="SAM" id="MobiDB-lite"/>
    </source>
</evidence>
<feature type="binding site" evidence="2">
    <location>
        <position position="95"/>
    </location>
    <ligand>
        <name>Mg(2+)</name>
        <dbReference type="ChEBI" id="CHEBI:18420"/>
        <label>1</label>
        <note>catalytic</note>
    </ligand>
</feature>
<dbReference type="PANTHER" id="PTHR20854">
    <property type="entry name" value="INOSITOL MONOPHOSPHATASE"/>
    <property type="match status" value="1"/>
</dbReference>
<dbReference type="AlphaFoldDB" id="A0A9X4YCX6"/>
<evidence type="ECO:0000313" key="4">
    <source>
        <dbReference type="EMBL" id="MYL27409.1"/>
    </source>
</evidence>
<keyword evidence="2" id="KW-0460">Magnesium</keyword>
<feature type="region of interest" description="Disordered" evidence="3">
    <location>
        <begin position="1"/>
        <end position="20"/>
    </location>
</feature>
<evidence type="ECO:0000313" key="5">
    <source>
        <dbReference type="Proteomes" id="UP000460751"/>
    </source>
</evidence>
<dbReference type="Gene3D" id="3.40.190.80">
    <property type="match status" value="1"/>
</dbReference>
<dbReference type="Pfam" id="PF00459">
    <property type="entry name" value="Inositol_P"/>
    <property type="match status" value="1"/>
</dbReference>
<comment type="caution">
    <text evidence="4">The sequence shown here is derived from an EMBL/GenBank/DDBJ whole genome shotgun (WGS) entry which is preliminary data.</text>
</comment>
<dbReference type="GO" id="GO:0046872">
    <property type="term" value="F:metal ion binding"/>
    <property type="evidence" value="ECO:0007669"/>
    <property type="project" value="UniProtKB-KW"/>
</dbReference>
<proteinExistence type="inferred from homology"/>
<protein>
    <submittedName>
        <fullName evidence="4">Inositol monophosphatase</fullName>
    </submittedName>
</protein>
<name>A0A9X4YCX6_9GAMM</name>
<dbReference type="PANTHER" id="PTHR20854:SF4">
    <property type="entry name" value="INOSITOL-1-MONOPHOSPHATASE-RELATED"/>
    <property type="match status" value="1"/>
</dbReference>
<dbReference type="EMBL" id="WMEX01000006">
    <property type="protein sequence ID" value="MYL27409.1"/>
    <property type="molecule type" value="Genomic_DNA"/>
</dbReference>
<gene>
    <name evidence="4" type="ORF">GLW01_11455</name>
</gene>
<organism evidence="4 5">
    <name type="scientific">Vreelandella halophila</name>
    <dbReference type="NCBI Taxonomy" id="86177"/>
    <lineage>
        <taxon>Bacteria</taxon>
        <taxon>Pseudomonadati</taxon>
        <taxon>Pseudomonadota</taxon>
        <taxon>Gammaproteobacteria</taxon>
        <taxon>Oceanospirillales</taxon>
        <taxon>Halomonadaceae</taxon>
        <taxon>Vreelandella</taxon>
    </lineage>
</organism>
<dbReference type="GO" id="GO:0008934">
    <property type="term" value="F:inositol monophosphate 1-phosphatase activity"/>
    <property type="evidence" value="ECO:0007669"/>
    <property type="project" value="TreeGrafter"/>
</dbReference>
<reference evidence="4 5" key="1">
    <citation type="submission" date="2019-11" db="EMBL/GenBank/DDBJ databases">
        <title>Genome sequences of 17 halophilic strains isolated from different environments.</title>
        <authorList>
            <person name="Furrow R.E."/>
        </authorList>
    </citation>
    <scope>NUCLEOTIDE SEQUENCE [LARGE SCALE GENOMIC DNA]</scope>
    <source>
        <strain evidence="4 5">22507_15_FS</strain>
    </source>
</reference>
<feature type="binding site" evidence="2">
    <location>
        <position position="127"/>
    </location>
    <ligand>
        <name>Mg(2+)</name>
        <dbReference type="ChEBI" id="CHEBI:18420"/>
        <label>1</label>
        <note>catalytic</note>
    </ligand>
</feature>
<comment type="cofactor">
    <cofactor evidence="2">
        <name>Mg(2+)</name>
        <dbReference type="ChEBI" id="CHEBI:18420"/>
    </cofactor>
</comment>
<dbReference type="Proteomes" id="UP000460751">
    <property type="component" value="Unassembled WGS sequence"/>
</dbReference>
<dbReference type="SUPFAM" id="SSF56655">
    <property type="entry name" value="Carbohydrate phosphatase"/>
    <property type="match status" value="1"/>
</dbReference>
<evidence type="ECO:0000256" key="2">
    <source>
        <dbReference type="PIRSR" id="PIRSR600760-2"/>
    </source>
</evidence>
<comment type="similarity">
    <text evidence="1">Belongs to the inositol monophosphatase superfamily.</text>
</comment>
<dbReference type="InterPro" id="IPR000760">
    <property type="entry name" value="Inositol_monophosphatase-like"/>
</dbReference>
<keyword evidence="2" id="KW-0479">Metal-binding</keyword>
<keyword evidence="5" id="KW-1185">Reference proteome</keyword>
<dbReference type="PRINTS" id="PR00377">
    <property type="entry name" value="IMPHPHTASES"/>
</dbReference>